<evidence type="ECO:0000259" key="2">
    <source>
        <dbReference type="Pfam" id="PF10469"/>
    </source>
</evidence>
<dbReference type="Gene3D" id="3.90.1140.10">
    <property type="entry name" value="Cyclic phosphodiesterase"/>
    <property type="match status" value="1"/>
</dbReference>
<accession>A0ABQ5SLX9</accession>
<feature type="region of interest" description="Disordered" evidence="1">
    <location>
        <begin position="186"/>
        <end position="217"/>
    </location>
</feature>
<feature type="region of interest" description="Disordered" evidence="1">
    <location>
        <begin position="386"/>
        <end position="430"/>
    </location>
</feature>
<feature type="compositionally biased region" description="Basic and acidic residues" evidence="1">
    <location>
        <begin position="492"/>
        <end position="505"/>
    </location>
</feature>
<dbReference type="InterPro" id="IPR019510">
    <property type="entry name" value="AKAP7-like_phosphoesterase"/>
</dbReference>
<feature type="compositionally biased region" description="Low complexity" evidence="1">
    <location>
        <begin position="188"/>
        <end position="201"/>
    </location>
</feature>
<dbReference type="PANTHER" id="PTHR15934:SF2">
    <property type="entry name" value="A-KINASE ANCHOR PROTEIN 7-LIKE PHOSPHOESTERASE DOMAIN-CONTAINING PROTEIN"/>
    <property type="match status" value="1"/>
</dbReference>
<dbReference type="Pfam" id="PF10469">
    <property type="entry name" value="AKAP7_NLS"/>
    <property type="match status" value="1"/>
</dbReference>
<feature type="region of interest" description="Disordered" evidence="1">
    <location>
        <begin position="480"/>
        <end position="535"/>
    </location>
</feature>
<evidence type="ECO:0000313" key="3">
    <source>
        <dbReference type="EMBL" id="GLI70520.1"/>
    </source>
</evidence>
<gene>
    <name evidence="3" type="ORF">VaNZ11_015431</name>
</gene>
<evidence type="ECO:0000313" key="4">
    <source>
        <dbReference type="Proteomes" id="UP001165090"/>
    </source>
</evidence>
<sequence>MKAQGGCNELLKGPTWGADMPSANPKQDFVSESTRTVEMKDLGNVGHLRGSFNERRQQLQPRRSPAEMKQAQSSGPSGGVFTDTAVARVVAEAETAAVAGRRAAAAVAVVAENALLSMGTGWQGRDKSEVPLDAQPADLEAHQQPRRGMPQVAASLAAAAAGTNTGVDATANGSVVAWRVQGWRSNDTRGQNRGRQGTTTGAAKVAEGAGHGGGRWNRRVPAAPSRPTHFLALRLSHAPSVTGAIERVHQSLRDHHTSLEDHLEPPVKAHLTLMVMALHSGPLSPPPSPVEIVPTLQLLQSPTEEMPSWRLVRCLQLVTQLPGVLQDAALNAPLPLTLRGLGSFGGRVLFLKVADEKDEKIEYQQEGADPAPPGVEDPVAPAVVASTGKPAKPTEALACGRGSSSTNTERGRPGEGGATENAAAETTAGGAASESVLQRLLRLQSVVAAHFEELKYNDEGHSFAPHVTVAKVSYKAPGASPWHGKGGSNRAANKDAGDKRIHTDDNYNYNGYGNTPQKGTRKSGDGTCGTSGSEGHRKTIADQYAGPKRHVALEATVSSAAAAVPAVTEARKGYGYANAGNIGEITVSVAAAAATAAAATPTNSEAVKSITDEYGNRIIDFMTPASAAARTLTPSLQRKRLEQREMENHNLEQKEHGKPLKIIPRQAYEALMDMDAGCVVVDRIQLCSMGDRLPGEYYQVLAEVQLDSKRGGALHGSEAGSGSSECCPDDNRAPDPTEAVSSGLVPHPQLHMGVRMTGAALALLAPRHGSGGSKYGSGCDARWKCK</sequence>
<feature type="region of interest" description="Disordered" evidence="1">
    <location>
        <begin position="711"/>
        <end position="739"/>
    </location>
</feature>
<keyword evidence="4" id="KW-1185">Reference proteome</keyword>
<evidence type="ECO:0000256" key="1">
    <source>
        <dbReference type="SAM" id="MobiDB-lite"/>
    </source>
</evidence>
<feature type="compositionally biased region" description="Low complexity" evidence="1">
    <location>
        <begin position="418"/>
        <end position="430"/>
    </location>
</feature>
<organism evidence="3 4">
    <name type="scientific">Volvox africanus</name>
    <dbReference type="NCBI Taxonomy" id="51714"/>
    <lineage>
        <taxon>Eukaryota</taxon>
        <taxon>Viridiplantae</taxon>
        <taxon>Chlorophyta</taxon>
        <taxon>core chlorophytes</taxon>
        <taxon>Chlorophyceae</taxon>
        <taxon>CS clade</taxon>
        <taxon>Chlamydomonadales</taxon>
        <taxon>Volvocaceae</taxon>
        <taxon>Volvox</taxon>
    </lineage>
</organism>
<feature type="domain" description="A-kinase anchor protein 7-like phosphoesterase" evidence="2">
    <location>
        <begin position="227"/>
        <end position="360"/>
    </location>
</feature>
<dbReference type="EMBL" id="BSDZ01000094">
    <property type="protein sequence ID" value="GLI70520.1"/>
    <property type="molecule type" value="Genomic_DNA"/>
</dbReference>
<dbReference type="Proteomes" id="UP001165090">
    <property type="component" value="Unassembled WGS sequence"/>
</dbReference>
<dbReference type="InterPro" id="IPR052641">
    <property type="entry name" value="AKAP7_isoform_gamma"/>
</dbReference>
<feature type="region of interest" description="Disordered" evidence="1">
    <location>
        <begin position="41"/>
        <end position="80"/>
    </location>
</feature>
<proteinExistence type="predicted"/>
<reference evidence="3 4" key="1">
    <citation type="journal article" date="2023" name="IScience">
        <title>Expanded male sex-determining region conserved during the evolution of homothallism in the green alga Volvox.</title>
        <authorList>
            <person name="Yamamoto K."/>
            <person name="Matsuzaki R."/>
            <person name="Mahakham W."/>
            <person name="Heman W."/>
            <person name="Sekimoto H."/>
            <person name="Kawachi M."/>
            <person name="Minakuchi Y."/>
            <person name="Toyoda A."/>
            <person name="Nozaki H."/>
        </authorList>
    </citation>
    <scope>NUCLEOTIDE SEQUENCE [LARGE SCALE GENOMIC DNA]</scope>
    <source>
        <strain evidence="3 4">NIES-4468</strain>
    </source>
</reference>
<dbReference type="PANTHER" id="PTHR15934">
    <property type="entry name" value="RNA 2',3'-CYCLIC PHOSPHODIESTERASE"/>
    <property type="match status" value="1"/>
</dbReference>
<protein>
    <recommendedName>
        <fullName evidence="2">A-kinase anchor protein 7-like phosphoesterase domain-containing protein</fullName>
    </recommendedName>
</protein>
<feature type="compositionally biased region" description="Low complexity" evidence="1">
    <location>
        <begin position="715"/>
        <end position="725"/>
    </location>
</feature>
<name>A0ABQ5SLX9_9CHLO</name>
<feature type="region of interest" description="Disordered" evidence="1">
    <location>
        <begin position="1"/>
        <end position="27"/>
    </location>
</feature>
<comment type="caution">
    <text evidence="3">The sequence shown here is derived from an EMBL/GenBank/DDBJ whole genome shotgun (WGS) entry which is preliminary data.</text>
</comment>